<dbReference type="InterPro" id="IPR009056">
    <property type="entry name" value="Cyt_c-like_dom"/>
</dbReference>
<dbReference type="Proteomes" id="UP001203880">
    <property type="component" value="Unassembled WGS sequence"/>
</dbReference>
<evidence type="ECO:0000256" key="7">
    <source>
        <dbReference type="ARBA" id="ARBA00023004"/>
    </source>
</evidence>
<proteinExistence type="predicted"/>
<keyword evidence="4 9" id="KW-0732">Signal</keyword>
<evidence type="ECO:0000256" key="3">
    <source>
        <dbReference type="ARBA" id="ARBA00022723"/>
    </source>
</evidence>
<comment type="caution">
    <text evidence="11">The sequence shown here is derived from an EMBL/GenBank/DDBJ whole genome shotgun (WGS) entry which is preliminary data.</text>
</comment>
<feature type="chain" id="PRO_5045525010" evidence="9">
    <location>
        <begin position="20"/>
        <end position="393"/>
    </location>
</feature>
<dbReference type="RefSeq" id="WP_249712396.1">
    <property type="nucleotide sequence ID" value="NZ_JAMFMB010000030.1"/>
</dbReference>
<evidence type="ECO:0000313" key="12">
    <source>
        <dbReference type="Proteomes" id="UP001203880"/>
    </source>
</evidence>
<protein>
    <submittedName>
        <fullName evidence="11">C-type cytochrome</fullName>
    </submittedName>
</protein>
<keyword evidence="2 8" id="KW-0349">Heme</keyword>
<dbReference type="PANTHER" id="PTHR30600">
    <property type="entry name" value="CYTOCHROME C PEROXIDASE-RELATED"/>
    <property type="match status" value="1"/>
</dbReference>
<dbReference type="PANTHER" id="PTHR30600:SF10">
    <property type="entry name" value="BLL6722 PROTEIN"/>
    <property type="match status" value="1"/>
</dbReference>
<name>A0ABT0Q6M3_9RHOB</name>
<gene>
    <name evidence="11" type="ORF">M3P21_18495</name>
</gene>
<evidence type="ECO:0000256" key="1">
    <source>
        <dbReference type="ARBA" id="ARBA00004418"/>
    </source>
</evidence>
<evidence type="ECO:0000313" key="11">
    <source>
        <dbReference type="EMBL" id="MCL6285524.1"/>
    </source>
</evidence>
<dbReference type="Gene3D" id="1.10.760.10">
    <property type="entry name" value="Cytochrome c-like domain"/>
    <property type="match status" value="2"/>
</dbReference>
<feature type="domain" description="Cytochrome c" evidence="10">
    <location>
        <begin position="24"/>
        <end position="145"/>
    </location>
</feature>
<evidence type="ECO:0000256" key="5">
    <source>
        <dbReference type="ARBA" id="ARBA00022764"/>
    </source>
</evidence>
<keyword evidence="7 8" id="KW-0408">Iron</keyword>
<dbReference type="SUPFAM" id="SSF46626">
    <property type="entry name" value="Cytochrome c"/>
    <property type="match status" value="2"/>
</dbReference>
<keyword evidence="6" id="KW-0560">Oxidoreductase</keyword>
<keyword evidence="5" id="KW-0574">Periplasm</keyword>
<comment type="subcellular location">
    <subcellularLocation>
        <location evidence="1">Periplasm</location>
    </subcellularLocation>
</comment>
<sequence>MRPILIAVIFGLTAGTVHAEPQTSLEALGEALFFDTNLSANRTMSCASCHDPMSGFADPRETDLGRAVSLGDDGHSLGDRNAPTASYAALVPGLHRTKDGVWAGGLFWDGRAATLEDQAGGPPLNPIEMGMPDKAAVVARLQENPDYVTAMQSLFDAAVFDDAEQAYAAMTSAIAAFERTEVFAPFDSKYDRFLKGEYQLTQEEELGRLLFFSQQFSNCNQCHQLKRSEIDPGEIFTNHEYHNIGVPTHAAVRARNGVPADLADAGLLANPAIDDPAQEGKFRVPTLRNVAVTGPYMHNGVFEDLRTVVLFYNKFNTKAAARQINPETGAPWRDPEVARTLSVKELTDAPALDDQRIDALVAFLKTLTDARYEYLIGFEDGMQCGSTCALPSP</sequence>
<accession>A0ABT0Q6M3</accession>
<dbReference type="Pfam" id="PF03150">
    <property type="entry name" value="CCP_MauG"/>
    <property type="match status" value="1"/>
</dbReference>
<feature type="domain" description="Cytochrome c" evidence="10">
    <location>
        <begin position="202"/>
        <end position="368"/>
    </location>
</feature>
<dbReference type="PIRSF" id="PIRSF000294">
    <property type="entry name" value="Cytochrome-c_peroxidase"/>
    <property type="match status" value="1"/>
</dbReference>
<dbReference type="EMBL" id="JAMFMB010000030">
    <property type="protein sequence ID" value="MCL6285524.1"/>
    <property type="molecule type" value="Genomic_DNA"/>
</dbReference>
<evidence type="ECO:0000256" key="6">
    <source>
        <dbReference type="ARBA" id="ARBA00023002"/>
    </source>
</evidence>
<keyword evidence="12" id="KW-1185">Reference proteome</keyword>
<evidence type="ECO:0000256" key="9">
    <source>
        <dbReference type="SAM" id="SignalP"/>
    </source>
</evidence>
<reference evidence="11" key="1">
    <citation type="submission" date="2022-05" db="EMBL/GenBank/DDBJ databases">
        <authorList>
            <person name="Park J.-S."/>
        </authorList>
    </citation>
    <scope>NUCLEOTIDE SEQUENCE</scope>
    <source>
        <strain evidence="11">2012CJ41-6</strain>
    </source>
</reference>
<dbReference type="PROSITE" id="PS51007">
    <property type="entry name" value="CYTC"/>
    <property type="match status" value="2"/>
</dbReference>
<evidence type="ECO:0000256" key="2">
    <source>
        <dbReference type="ARBA" id="ARBA00022617"/>
    </source>
</evidence>
<dbReference type="InterPro" id="IPR036909">
    <property type="entry name" value="Cyt_c-like_dom_sf"/>
</dbReference>
<dbReference type="InterPro" id="IPR026259">
    <property type="entry name" value="MauG/Cytc_peroxidase"/>
</dbReference>
<evidence type="ECO:0000259" key="10">
    <source>
        <dbReference type="PROSITE" id="PS51007"/>
    </source>
</evidence>
<evidence type="ECO:0000256" key="8">
    <source>
        <dbReference type="PROSITE-ProRule" id="PRU00433"/>
    </source>
</evidence>
<keyword evidence="3 8" id="KW-0479">Metal-binding</keyword>
<dbReference type="InterPro" id="IPR004852">
    <property type="entry name" value="Di-haem_cyt_c_peroxidsae"/>
</dbReference>
<organism evidence="11 12">
    <name type="scientific">Ruegeria spongiae</name>
    <dbReference type="NCBI Taxonomy" id="2942209"/>
    <lineage>
        <taxon>Bacteria</taxon>
        <taxon>Pseudomonadati</taxon>
        <taxon>Pseudomonadota</taxon>
        <taxon>Alphaproteobacteria</taxon>
        <taxon>Rhodobacterales</taxon>
        <taxon>Roseobacteraceae</taxon>
        <taxon>Ruegeria</taxon>
    </lineage>
</organism>
<feature type="signal peptide" evidence="9">
    <location>
        <begin position="1"/>
        <end position="19"/>
    </location>
</feature>
<dbReference type="InterPro" id="IPR051395">
    <property type="entry name" value="Cytochrome_c_Peroxidase/MauG"/>
</dbReference>
<evidence type="ECO:0000256" key="4">
    <source>
        <dbReference type="ARBA" id="ARBA00022729"/>
    </source>
</evidence>